<feature type="transmembrane region" description="Helical" evidence="2">
    <location>
        <begin position="226"/>
        <end position="250"/>
    </location>
</feature>
<sequence>MTDRDDLSPIHMGDANSPIAEAERVRPVAHTPPPSPASTSRRFAFPRLFPGYGPGRLLGIDVARGLAIVGMFVVHLGLGTSLGGGSDNPLIPVVSGRAAALFAVLAGVSVALLSGGATPKSGGEMGVALWRVVIRALCMLPVGTLLTMLETGPAIILSYYAVFFVLAVPFMRERWKVVAGTAAVLAVVGPVSSFVLRGMLESGPLAVSVAWINTHDPLVALSGEGIVAFLLTGSYPAVTWMPFVLAGLAIGRLRLGTARVQWVLTAVGTGTAVLAYGGSWLAMAVGGSERLDAAFRSQQAQGYGSEQSLADTLRTELGGTVPTGDWTWLLAAAPHSGTPFEVYGAGGVAIAVLGTCLLAARYLSWLLFPLAALGALALTTYAGHILAIWVADHALLSGTPLAWLTDNLAWSVLLGSLAGTALWRMLLRHGPLEWTLHTVSTVVARRIP</sequence>
<feature type="transmembrane region" description="Helical" evidence="2">
    <location>
        <begin position="342"/>
        <end position="360"/>
    </location>
</feature>
<dbReference type="AlphaFoldDB" id="A0A543NIP6"/>
<feature type="region of interest" description="Disordered" evidence="1">
    <location>
        <begin position="1"/>
        <end position="40"/>
    </location>
</feature>
<feature type="transmembrane region" description="Helical" evidence="2">
    <location>
        <begin position="367"/>
        <end position="388"/>
    </location>
</feature>
<evidence type="ECO:0000256" key="1">
    <source>
        <dbReference type="SAM" id="MobiDB-lite"/>
    </source>
</evidence>
<dbReference type="Pfam" id="PF07786">
    <property type="entry name" value="HGSNAT_cat"/>
    <property type="match status" value="1"/>
</dbReference>
<protein>
    <submittedName>
        <fullName evidence="4">Uncharacterized protein DUF1624</fullName>
    </submittedName>
</protein>
<evidence type="ECO:0000256" key="2">
    <source>
        <dbReference type="SAM" id="Phobius"/>
    </source>
</evidence>
<evidence type="ECO:0000313" key="5">
    <source>
        <dbReference type="Proteomes" id="UP000317422"/>
    </source>
</evidence>
<dbReference type="RefSeq" id="WP_246062189.1">
    <property type="nucleotide sequence ID" value="NZ_VFQC01000001.1"/>
</dbReference>
<keyword evidence="5" id="KW-1185">Reference proteome</keyword>
<proteinExistence type="predicted"/>
<feature type="domain" description="Heparan-alpha-glucosaminide N-acetyltransferase catalytic" evidence="3">
    <location>
        <begin position="56"/>
        <end position="261"/>
    </location>
</feature>
<dbReference type="EMBL" id="VFQC01000001">
    <property type="protein sequence ID" value="TQN31715.1"/>
    <property type="molecule type" value="Genomic_DNA"/>
</dbReference>
<feature type="transmembrane region" description="Helical" evidence="2">
    <location>
        <begin position="177"/>
        <end position="196"/>
    </location>
</feature>
<keyword evidence="2" id="KW-0472">Membrane</keyword>
<comment type="caution">
    <text evidence="4">The sequence shown here is derived from an EMBL/GenBank/DDBJ whole genome shotgun (WGS) entry which is preliminary data.</text>
</comment>
<organism evidence="4 5">
    <name type="scientific">Haloactinospora alba</name>
    <dbReference type="NCBI Taxonomy" id="405555"/>
    <lineage>
        <taxon>Bacteria</taxon>
        <taxon>Bacillati</taxon>
        <taxon>Actinomycetota</taxon>
        <taxon>Actinomycetes</taxon>
        <taxon>Streptosporangiales</taxon>
        <taxon>Nocardiopsidaceae</taxon>
        <taxon>Haloactinospora</taxon>
    </lineage>
</organism>
<evidence type="ECO:0000313" key="4">
    <source>
        <dbReference type="EMBL" id="TQN31715.1"/>
    </source>
</evidence>
<feature type="transmembrane region" description="Helical" evidence="2">
    <location>
        <begin position="262"/>
        <end position="283"/>
    </location>
</feature>
<feature type="transmembrane region" description="Helical" evidence="2">
    <location>
        <begin position="152"/>
        <end position="170"/>
    </location>
</feature>
<feature type="transmembrane region" description="Helical" evidence="2">
    <location>
        <begin position="128"/>
        <end position="146"/>
    </location>
</feature>
<feature type="transmembrane region" description="Helical" evidence="2">
    <location>
        <begin position="57"/>
        <end position="78"/>
    </location>
</feature>
<accession>A0A543NIP6</accession>
<dbReference type="InterPro" id="IPR012429">
    <property type="entry name" value="HGSNAT_cat"/>
</dbReference>
<feature type="transmembrane region" description="Helical" evidence="2">
    <location>
        <begin position="408"/>
        <end position="427"/>
    </location>
</feature>
<gene>
    <name evidence="4" type="ORF">FHX37_1635</name>
</gene>
<dbReference type="Proteomes" id="UP000317422">
    <property type="component" value="Unassembled WGS sequence"/>
</dbReference>
<feature type="transmembrane region" description="Helical" evidence="2">
    <location>
        <begin position="98"/>
        <end position="116"/>
    </location>
</feature>
<keyword evidence="2" id="KW-0812">Transmembrane</keyword>
<reference evidence="4 5" key="1">
    <citation type="submission" date="2019-06" db="EMBL/GenBank/DDBJ databases">
        <title>Sequencing the genomes of 1000 actinobacteria strains.</title>
        <authorList>
            <person name="Klenk H.-P."/>
        </authorList>
    </citation>
    <scope>NUCLEOTIDE SEQUENCE [LARGE SCALE GENOMIC DNA]</scope>
    <source>
        <strain evidence="4 5">DSM 45015</strain>
    </source>
</reference>
<evidence type="ECO:0000259" key="3">
    <source>
        <dbReference type="Pfam" id="PF07786"/>
    </source>
</evidence>
<name>A0A543NIP6_9ACTN</name>
<keyword evidence="2" id="KW-1133">Transmembrane helix</keyword>